<dbReference type="HOGENOM" id="CLU_3066042_0_0_5"/>
<dbReference type="Proteomes" id="UP000015347">
    <property type="component" value="Unassembled WGS sequence"/>
</dbReference>
<name>S9S7U5_9RHOB</name>
<keyword evidence="2" id="KW-1185">Reference proteome</keyword>
<dbReference type="EMBL" id="APVH01000023">
    <property type="protein sequence ID" value="EPX82314.1"/>
    <property type="molecule type" value="Genomic_DNA"/>
</dbReference>
<comment type="caution">
    <text evidence="1">The sequence shown here is derived from an EMBL/GenBank/DDBJ whole genome shotgun (WGS) entry which is preliminary data.</text>
</comment>
<evidence type="ECO:0000313" key="1">
    <source>
        <dbReference type="EMBL" id="EPX82314.1"/>
    </source>
</evidence>
<proteinExistence type="predicted"/>
<accession>S9S7U5</accession>
<dbReference type="AlphaFoldDB" id="S9S7U5"/>
<protein>
    <submittedName>
        <fullName evidence="1">Uncharacterized protein</fullName>
    </submittedName>
</protein>
<dbReference type="STRING" id="1123237.Salmuc_04039"/>
<sequence>MSVPYPILRHPWRGPLCAAKSVDNSAEVEIVPLQPVGTGTCDLRATVGMESPE</sequence>
<reference evidence="2" key="1">
    <citation type="journal article" date="2014" name="Stand. Genomic Sci.">
        <title>Genome sequence of the exopolysaccharide-producing Salipiger mucosus type strain (DSM 16094(T)), a moderately halophilic member of the Roseobacter clade.</title>
        <authorList>
            <person name="Riedel T."/>
            <person name="Spring S."/>
            <person name="Fiebig A."/>
            <person name="Petersen J."/>
            <person name="Kyrpides N.C."/>
            <person name="Goker M."/>
            <person name="Klenk H.P."/>
        </authorList>
    </citation>
    <scope>NUCLEOTIDE SEQUENCE [LARGE SCALE GENOMIC DNA]</scope>
    <source>
        <strain evidence="2">DSM 16094</strain>
    </source>
</reference>
<evidence type="ECO:0000313" key="2">
    <source>
        <dbReference type="Proteomes" id="UP000015347"/>
    </source>
</evidence>
<organism evidence="1 2">
    <name type="scientific">Salipiger mucosus DSM 16094</name>
    <dbReference type="NCBI Taxonomy" id="1123237"/>
    <lineage>
        <taxon>Bacteria</taxon>
        <taxon>Pseudomonadati</taxon>
        <taxon>Pseudomonadota</taxon>
        <taxon>Alphaproteobacteria</taxon>
        <taxon>Rhodobacterales</taxon>
        <taxon>Roseobacteraceae</taxon>
        <taxon>Salipiger</taxon>
    </lineage>
</organism>
<gene>
    <name evidence="1" type="ORF">Salmuc_04039</name>
</gene>